<accession>A0ACC2T060</accession>
<sequence>MRFDAKIDSLTISNNDAFLEINKVNKRHKQQQAALRAEIHNLCNTVQEVNENATTQEFTLEEYREGMNGKSNWLKLDWRSRKEDAVVTRRNSLPCVCFMMDLERALLYVNQLAAPIKMTPSHLPQGDKACNPCLWSLLPQKKPPRPYFSESSVGASWQNFFVHAQQDTPPPTRCQNTEKNAPRFKPMNLPKFDPKGNVHTFIRLFKMLMYGANNQDKATTLLNQLDAASTDLIISHMLQNDWSYAISKQALLYKFGTKFADQFYLEVQVLTGSGSLTMHDAHIALCSAVKPYEVLYCILMLAFQDNCSIDGMGYLWVPNALVKPRPLPTPPVCTEGSGYFAPKANMSKATCHCCNCKGHHANSCTSKTGKSPSGVETGLSHSTIDNPTNVPTVLPDCLPQAPEGQVVPPYVVDHSPDKKELFVPDISYSGNALHRVIVEDVHVVQTCSQARAEDKAQAVVSKPYACQLLDKAPDKGPSPSTDTSHLKGVNITISMDTMKAHHPKLCGSILEFLSMADDLDIHLVKK</sequence>
<gene>
    <name evidence="1" type="ORF">DSO57_1034139</name>
</gene>
<reference evidence="1" key="1">
    <citation type="submission" date="2022-04" db="EMBL/GenBank/DDBJ databases">
        <title>Genome of the entomopathogenic fungus Entomophthora muscae.</title>
        <authorList>
            <person name="Elya C."/>
            <person name="Lovett B.R."/>
            <person name="Lee E."/>
            <person name="Macias A.M."/>
            <person name="Hajek A.E."/>
            <person name="De Bivort B.L."/>
            <person name="Kasson M.T."/>
            <person name="De Fine Licht H.H."/>
            <person name="Stajich J.E."/>
        </authorList>
    </citation>
    <scope>NUCLEOTIDE SEQUENCE</scope>
    <source>
        <strain evidence="1">Berkeley</strain>
    </source>
</reference>
<evidence type="ECO:0000313" key="1">
    <source>
        <dbReference type="EMBL" id="KAJ9067917.1"/>
    </source>
</evidence>
<keyword evidence="2" id="KW-1185">Reference proteome</keyword>
<protein>
    <submittedName>
        <fullName evidence="1">Uncharacterized protein</fullName>
    </submittedName>
</protein>
<organism evidence="1 2">
    <name type="scientific">Entomophthora muscae</name>
    <dbReference type="NCBI Taxonomy" id="34485"/>
    <lineage>
        <taxon>Eukaryota</taxon>
        <taxon>Fungi</taxon>
        <taxon>Fungi incertae sedis</taxon>
        <taxon>Zoopagomycota</taxon>
        <taxon>Entomophthoromycotina</taxon>
        <taxon>Entomophthoromycetes</taxon>
        <taxon>Entomophthorales</taxon>
        <taxon>Entomophthoraceae</taxon>
        <taxon>Entomophthora</taxon>
    </lineage>
</organism>
<comment type="caution">
    <text evidence="1">The sequence shown here is derived from an EMBL/GenBank/DDBJ whole genome shotgun (WGS) entry which is preliminary data.</text>
</comment>
<dbReference type="EMBL" id="QTSX02003830">
    <property type="protein sequence ID" value="KAJ9067917.1"/>
    <property type="molecule type" value="Genomic_DNA"/>
</dbReference>
<proteinExistence type="predicted"/>
<evidence type="ECO:0000313" key="2">
    <source>
        <dbReference type="Proteomes" id="UP001165960"/>
    </source>
</evidence>
<dbReference type="Proteomes" id="UP001165960">
    <property type="component" value="Unassembled WGS sequence"/>
</dbReference>
<name>A0ACC2T060_9FUNG</name>